<dbReference type="Proteomes" id="UP000824120">
    <property type="component" value="Chromosome 2"/>
</dbReference>
<protein>
    <submittedName>
        <fullName evidence="2">Uncharacterized protein</fullName>
    </submittedName>
</protein>
<gene>
    <name evidence="2" type="ORF">H5410_005505</name>
</gene>
<feature type="compositionally biased region" description="Basic and acidic residues" evidence="1">
    <location>
        <begin position="55"/>
        <end position="77"/>
    </location>
</feature>
<evidence type="ECO:0000313" key="3">
    <source>
        <dbReference type="Proteomes" id="UP000824120"/>
    </source>
</evidence>
<feature type="region of interest" description="Disordered" evidence="1">
    <location>
        <begin position="17"/>
        <end position="132"/>
    </location>
</feature>
<evidence type="ECO:0000313" key="2">
    <source>
        <dbReference type="EMBL" id="KAG5620287.1"/>
    </source>
</evidence>
<proteinExistence type="predicted"/>
<dbReference type="AlphaFoldDB" id="A0A9J6A8F4"/>
<comment type="caution">
    <text evidence="2">The sequence shown here is derived from an EMBL/GenBank/DDBJ whole genome shotgun (WGS) entry which is preliminary data.</text>
</comment>
<feature type="compositionally biased region" description="Basic and acidic residues" evidence="1">
    <location>
        <begin position="20"/>
        <end position="44"/>
    </location>
</feature>
<feature type="compositionally biased region" description="Polar residues" evidence="1">
    <location>
        <begin position="99"/>
        <end position="111"/>
    </location>
</feature>
<reference evidence="2 3" key="1">
    <citation type="submission" date="2020-09" db="EMBL/GenBank/DDBJ databases">
        <title>De no assembly of potato wild relative species, Solanum commersonii.</title>
        <authorList>
            <person name="Cho K."/>
        </authorList>
    </citation>
    <scope>NUCLEOTIDE SEQUENCE [LARGE SCALE GENOMIC DNA]</scope>
    <source>
        <strain evidence="2">LZ3.2</strain>
        <tissue evidence="2">Leaf</tissue>
    </source>
</reference>
<sequence length="132" mass="15805">MHIDMNCQEDLEALTSEIEEGWKHVEKNKGKRNNNEKETNRQENEQNTLFVNKSTRWDKDQQSKTNERQNDKSERHHHDLRVRKARKEVQPYLEKIEKQVQSNKENVNINEPNLPKDLPAKKTKVQRQSSHP</sequence>
<name>A0A9J6A8F4_SOLCO</name>
<accession>A0A9J6A8F4</accession>
<keyword evidence="3" id="KW-1185">Reference proteome</keyword>
<dbReference type="EMBL" id="JACXVP010000002">
    <property type="protein sequence ID" value="KAG5620287.1"/>
    <property type="molecule type" value="Genomic_DNA"/>
</dbReference>
<evidence type="ECO:0000256" key="1">
    <source>
        <dbReference type="SAM" id="MobiDB-lite"/>
    </source>
</evidence>
<organism evidence="2 3">
    <name type="scientific">Solanum commersonii</name>
    <name type="common">Commerson's wild potato</name>
    <name type="synonym">Commerson's nightshade</name>
    <dbReference type="NCBI Taxonomy" id="4109"/>
    <lineage>
        <taxon>Eukaryota</taxon>
        <taxon>Viridiplantae</taxon>
        <taxon>Streptophyta</taxon>
        <taxon>Embryophyta</taxon>
        <taxon>Tracheophyta</taxon>
        <taxon>Spermatophyta</taxon>
        <taxon>Magnoliopsida</taxon>
        <taxon>eudicotyledons</taxon>
        <taxon>Gunneridae</taxon>
        <taxon>Pentapetalae</taxon>
        <taxon>asterids</taxon>
        <taxon>lamiids</taxon>
        <taxon>Solanales</taxon>
        <taxon>Solanaceae</taxon>
        <taxon>Solanoideae</taxon>
        <taxon>Solaneae</taxon>
        <taxon>Solanum</taxon>
    </lineage>
</organism>